<accession>A0A398BCX5</accession>
<dbReference type="GO" id="GO:0052621">
    <property type="term" value="F:diguanylate cyclase activity"/>
    <property type="evidence" value="ECO:0007669"/>
    <property type="project" value="TreeGrafter"/>
</dbReference>
<evidence type="ECO:0000313" key="3">
    <source>
        <dbReference type="Proteomes" id="UP000265816"/>
    </source>
</evidence>
<name>A0A398BCX5_9BACI</name>
<keyword evidence="3" id="KW-1185">Reference proteome</keyword>
<dbReference type="PROSITE" id="PS50887">
    <property type="entry name" value="GGDEF"/>
    <property type="match status" value="1"/>
</dbReference>
<dbReference type="OrthoDB" id="9759607at2"/>
<dbReference type="InterPro" id="IPR029787">
    <property type="entry name" value="Nucleotide_cyclase"/>
</dbReference>
<dbReference type="EMBL" id="QWVT01000008">
    <property type="protein sequence ID" value="RID88059.1"/>
    <property type="molecule type" value="Genomic_DNA"/>
</dbReference>
<reference evidence="2 3" key="1">
    <citation type="submission" date="2018-08" db="EMBL/GenBank/DDBJ databases">
        <title>Bacillus jemisoniae sp. nov., Bacillus chryseoplanitiae sp. nov., Bacillus resnikiae sp. nov., and Bacillus frankliniae sp. nov., isolated from Viking spacecraft and associated surfaces.</title>
        <authorList>
            <person name="Seuylemezian A."/>
            <person name="Vaishampayan P."/>
        </authorList>
    </citation>
    <scope>NUCLEOTIDE SEQUENCE [LARGE SCALE GENOMIC DNA]</scope>
    <source>
        <strain evidence="2 3">JJ-247</strain>
    </source>
</reference>
<dbReference type="NCBIfam" id="TIGR00254">
    <property type="entry name" value="GGDEF"/>
    <property type="match status" value="1"/>
</dbReference>
<dbReference type="RefSeq" id="WP_119111629.1">
    <property type="nucleotide sequence ID" value="NZ_CBCSEO010000001.1"/>
</dbReference>
<sequence length="141" mass="15730">MSTAASDGFILVFGDIDHFKYVNDRYGHMIGDEVLKEIGLLFQVLAQRYNGQAFRYGGEEFAFLLPETDEARLAAFFSDLYKTLSVKTFTSERSVTMSFGAAGKHPEDTADNVLRLADQLMPRQPVKTGCTLGTDLFISKQ</sequence>
<gene>
    <name evidence="2" type="ORF">D1970_04285</name>
</gene>
<dbReference type="Proteomes" id="UP000265816">
    <property type="component" value="Unassembled WGS sequence"/>
</dbReference>
<dbReference type="InterPro" id="IPR043128">
    <property type="entry name" value="Rev_trsase/Diguanyl_cyclase"/>
</dbReference>
<evidence type="ECO:0000259" key="1">
    <source>
        <dbReference type="PROSITE" id="PS50887"/>
    </source>
</evidence>
<feature type="domain" description="GGDEF" evidence="1">
    <location>
        <begin position="7"/>
        <end position="141"/>
    </location>
</feature>
<dbReference type="InterPro" id="IPR050469">
    <property type="entry name" value="Diguanylate_Cyclase"/>
</dbReference>
<dbReference type="AlphaFoldDB" id="A0A398BCX5"/>
<dbReference type="InterPro" id="IPR000160">
    <property type="entry name" value="GGDEF_dom"/>
</dbReference>
<organism evidence="2 3">
    <name type="scientific">Mesobacillus zeae</name>
    <dbReference type="NCBI Taxonomy" id="1917180"/>
    <lineage>
        <taxon>Bacteria</taxon>
        <taxon>Bacillati</taxon>
        <taxon>Bacillota</taxon>
        <taxon>Bacilli</taxon>
        <taxon>Bacillales</taxon>
        <taxon>Bacillaceae</taxon>
        <taxon>Mesobacillus</taxon>
    </lineage>
</organism>
<dbReference type="PANTHER" id="PTHR45138:SF9">
    <property type="entry name" value="DIGUANYLATE CYCLASE DGCM-RELATED"/>
    <property type="match status" value="1"/>
</dbReference>
<dbReference type="Pfam" id="PF00990">
    <property type="entry name" value="GGDEF"/>
    <property type="match status" value="1"/>
</dbReference>
<dbReference type="Gene3D" id="3.30.70.270">
    <property type="match status" value="1"/>
</dbReference>
<protein>
    <submittedName>
        <fullName evidence="2">GGDEF domain-containing protein</fullName>
    </submittedName>
</protein>
<dbReference type="PANTHER" id="PTHR45138">
    <property type="entry name" value="REGULATORY COMPONENTS OF SENSORY TRANSDUCTION SYSTEM"/>
    <property type="match status" value="1"/>
</dbReference>
<dbReference type="SMART" id="SM00267">
    <property type="entry name" value="GGDEF"/>
    <property type="match status" value="1"/>
</dbReference>
<dbReference type="SUPFAM" id="SSF55073">
    <property type="entry name" value="Nucleotide cyclase"/>
    <property type="match status" value="1"/>
</dbReference>
<comment type="caution">
    <text evidence="2">The sequence shown here is derived from an EMBL/GenBank/DDBJ whole genome shotgun (WGS) entry which is preliminary data.</text>
</comment>
<evidence type="ECO:0000313" key="2">
    <source>
        <dbReference type="EMBL" id="RID88059.1"/>
    </source>
</evidence>
<proteinExistence type="predicted"/>
<dbReference type="CDD" id="cd01949">
    <property type="entry name" value="GGDEF"/>
    <property type="match status" value="1"/>
</dbReference>